<dbReference type="Gene3D" id="3.40.630.30">
    <property type="match status" value="1"/>
</dbReference>
<accession>C0CZH4</accession>
<keyword evidence="3" id="KW-1185">Reference proteome</keyword>
<evidence type="ECO:0000259" key="1">
    <source>
        <dbReference type="PROSITE" id="PS51186"/>
    </source>
</evidence>
<reference evidence="2 3" key="2">
    <citation type="submission" date="2009-02" db="EMBL/GenBank/DDBJ databases">
        <title>Draft genome sequence of Clostridium asparagiforme (DSM 15981).</title>
        <authorList>
            <person name="Sudarsanam P."/>
            <person name="Ley R."/>
            <person name="Guruge J."/>
            <person name="Turnbaugh P.J."/>
            <person name="Mahowald M."/>
            <person name="Liep D."/>
            <person name="Gordon J."/>
        </authorList>
    </citation>
    <scope>NUCLEOTIDE SEQUENCE [LARGE SCALE GENOMIC DNA]</scope>
    <source>
        <strain evidence="2 3">DSM 15981</strain>
    </source>
</reference>
<keyword evidence="2" id="KW-0808">Transferase</keyword>
<dbReference type="InterPro" id="IPR000182">
    <property type="entry name" value="GNAT_dom"/>
</dbReference>
<comment type="caution">
    <text evidence="2">The sequence shown here is derived from an EMBL/GenBank/DDBJ whole genome shotgun (WGS) entry which is preliminary data.</text>
</comment>
<dbReference type="PROSITE" id="PS51186">
    <property type="entry name" value="GNAT"/>
    <property type="match status" value="1"/>
</dbReference>
<proteinExistence type="predicted"/>
<dbReference type="InterPro" id="IPR016181">
    <property type="entry name" value="Acyl_CoA_acyltransferase"/>
</dbReference>
<organism evidence="2 3">
    <name type="scientific">[Clostridium] asparagiforme DSM 15981</name>
    <dbReference type="NCBI Taxonomy" id="518636"/>
    <lineage>
        <taxon>Bacteria</taxon>
        <taxon>Bacillati</taxon>
        <taxon>Bacillota</taxon>
        <taxon>Clostridia</taxon>
        <taxon>Lachnospirales</taxon>
        <taxon>Lachnospiraceae</taxon>
        <taxon>Enterocloster</taxon>
    </lineage>
</organism>
<dbReference type="CDD" id="cd04301">
    <property type="entry name" value="NAT_SF"/>
    <property type="match status" value="1"/>
</dbReference>
<gene>
    <name evidence="2" type="ORF">CLOSTASPAR_02401</name>
</gene>
<dbReference type="HOGENOM" id="CLU_013985_13_0_9"/>
<name>C0CZH4_9FIRM</name>
<evidence type="ECO:0000313" key="2">
    <source>
        <dbReference type="EMBL" id="EEG55509.1"/>
    </source>
</evidence>
<dbReference type="Pfam" id="PF00583">
    <property type="entry name" value="Acetyltransf_1"/>
    <property type="match status" value="1"/>
</dbReference>
<reference evidence="2 3" key="1">
    <citation type="submission" date="2009-01" db="EMBL/GenBank/DDBJ databases">
        <authorList>
            <person name="Fulton L."/>
            <person name="Clifton S."/>
            <person name="Fulton B."/>
            <person name="Xu J."/>
            <person name="Minx P."/>
            <person name="Pepin K.H."/>
            <person name="Johnson M."/>
            <person name="Bhonagiri V."/>
            <person name="Nash W.E."/>
            <person name="Mardis E.R."/>
            <person name="Wilson R.K."/>
        </authorList>
    </citation>
    <scope>NUCLEOTIDE SEQUENCE [LARGE SCALE GENOMIC DNA]</scope>
    <source>
        <strain evidence="2 3">DSM 15981</strain>
    </source>
</reference>
<dbReference type="Proteomes" id="UP000004756">
    <property type="component" value="Unassembled WGS sequence"/>
</dbReference>
<feature type="domain" description="N-acetyltransferase" evidence="1">
    <location>
        <begin position="9"/>
        <end position="176"/>
    </location>
</feature>
<protein>
    <submittedName>
        <fullName evidence="2">Acetyltransferase, GNAT family</fullName>
    </submittedName>
</protein>
<sequence length="183" mass="20867">MEVLFMERFFLQPADRKDAETAMALIDEAKKFLKTQGIDQWQTGYPDMKTIGEDISHGRGYFIVDGSNIAAYLCIDFAGEVSYETLQGKWKSDLPYAVVHRMAICGEYRGQGIASIAFRLTEKLCIQKGIYSVRVDTDENNTIMRHVLSKNGFNYCGTIWFDNNEKYAYEKILKREVSVNGAV</sequence>
<dbReference type="SUPFAM" id="SSF55729">
    <property type="entry name" value="Acyl-CoA N-acyltransferases (Nat)"/>
    <property type="match status" value="1"/>
</dbReference>
<dbReference type="EMBL" id="ACCJ01000141">
    <property type="protein sequence ID" value="EEG55509.1"/>
    <property type="molecule type" value="Genomic_DNA"/>
</dbReference>
<dbReference type="GO" id="GO:0016747">
    <property type="term" value="F:acyltransferase activity, transferring groups other than amino-acyl groups"/>
    <property type="evidence" value="ECO:0007669"/>
    <property type="project" value="InterPro"/>
</dbReference>
<evidence type="ECO:0000313" key="3">
    <source>
        <dbReference type="Proteomes" id="UP000004756"/>
    </source>
</evidence>
<dbReference type="AlphaFoldDB" id="C0CZH4"/>